<dbReference type="SUPFAM" id="SSF53167">
    <property type="entry name" value="Purine and uridine phosphorylases"/>
    <property type="match status" value="1"/>
</dbReference>
<sequence length="260" mass="27512">MRAHIEEREERSHPDNGTIVEVGRLRGTSWRVAAAELGEGARNTAALTSSLIGWLRPQAVLFVGIAGSLKDDIGIGDVVVGTKVYGIHGGKQTPQGLLVRPEAWFGSNALVQAARSAVRDMPDVRVHFKPIATGDVVLADAESEIARHVREHYNDAAAFEMEGSGAAHAAHLEGREALVVRGISDRANAEKAVADAGGSQQRAAAQAAAVAVAALHKYRPRGRSSDDSEEGPQGRYGGDHIDFRGGIFHGPVIGKQTGNR</sequence>
<evidence type="ECO:0000256" key="1">
    <source>
        <dbReference type="SAM" id="MobiDB-lite"/>
    </source>
</evidence>
<dbReference type="GO" id="GO:0019284">
    <property type="term" value="P:L-methionine salvage from S-adenosylmethionine"/>
    <property type="evidence" value="ECO:0007669"/>
    <property type="project" value="TreeGrafter"/>
</dbReference>
<feature type="region of interest" description="Disordered" evidence="1">
    <location>
        <begin position="218"/>
        <end position="241"/>
    </location>
</feature>
<dbReference type="GO" id="GO:0008782">
    <property type="term" value="F:adenosylhomocysteine nucleosidase activity"/>
    <property type="evidence" value="ECO:0007669"/>
    <property type="project" value="TreeGrafter"/>
</dbReference>
<protein>
    <submittedName>
        <fullName evidence="3">Nucleosidase</fullName>
    </submittedName>
</protein>
<dbReference type="InterPro" id="IPR000845">
    <property type="entry name" value="Nucleoside_phosphorylase_d"/>
</dbReference>
<evidence type="ECO:0000313" key="3">
    <source>
        <dbReference type="EMBL" id="KUM93965.1"/>
    </source>
</evidence>
<dbReference type="AlphaFoldDB" id="A0A117PVB0"/>
<accession>A0A117PVB0</accession>
<organism evidence="3 4">
    <name type="scientific">Streptomyces cellostaticus</name>
    <dbReference type="NCBI Taxonomy" id="67285"/>
    <lineage>
        <taxon>Bacteria</taxon>
        <taxon>Bacillati</taxon>
        <taxon>Actinomycetota</taxon>
        <taxon>Actinomycetes</taxon>
        <taxon>Kitasatosporales</taxon>
        <taxon>Streptomycetaceae</taxon>
        <taxon>Streptomyces</taxon>
    </lineage>
</organism>
<gene>
    <name evidence="3" type="ORF">AQI88_24625</name>
</gene>
<name>A0A117PVB0_9ACTN</name>
<dbReference type="PANTHER" id="PTHR46832">
    <property type="entry name" value="5'-METHYLTHIOADENOSINE/S-ADENOSYLHOMOCYSTEINE NUCLEOSIDASE"/>
    <property type="match status" value="1"/>
</dbReference>
<dbReference type="GO" id="GO:0008930">
    <property type="term" value="F:methylthioadenosine nucleosidase activity"/>
    <property type="evidence" value="ECO:0007669"/>
    <property type="project" value="TreeGrafter"/>
</dbReference>
<dbReference type="CDD" id="cd09008">
    <property type="entry name" value="MTAN"/>
    <property type="match status" value="1"/>
</dbReference>
<dbReference type="Gene3D" id="3.40.50.1580">
    <property type="entry name" value="Nucleoside phosphorylase domain"/>
    <property type="match status" value="1"/>
</dbReference>
<reference evidence="3 4" key="1">
    <citation type="submission" date="2015-10" db="EMBL/GenBank/DDBJ databases">
        <title>Draft genome sequence of Streptomyces cellostaticus DSM 40189, type strain for the species Streptomyces cellostaticus.</title>
        <authorList>
            <person name="Ruckert C."/>
            <person name="Winkler A."/>
            <person name="Kalinowski J."/>
            <person name="Kampfer P."/>
            <person name="Glaeser S."/>
        </authorList>
    </citation>
    <scope>NUCLEOTIDE SEQUENCE [LARGE SCALE GENOMIC DNA]</scope>
    <source>
        <strain evidence="3 4">DSM 40189</strain>
    </source>
</reference>
<evidence type="ECO:0000313" key="4">
    <source>
        <dbReference type="Proteomes" id="UP000054241"/>
    </source>
</evidence>
<dbReference type="Proteomes" id="UP000054241">
    <property type="component" value="Unassembled WGS sequence"/>
</dbReference>
<feature type="domain" description="Nucleoside phosphorylase" evidence="2">
    <location>
        <begin position="16"/>
        <end position="215"/>
    </location>
</feature>
<comment type="caution">
    <text evidence="3">The sequence shown here is derived from an EMBL/GenBank/DDBJ whole genome shotgun (WGS) entry which is preliminary data.</text>
</comment>
<proteinExistence type="predicted"/>
<dbReference type="GO" id="GO:0005829">
    <property type="term" value="C:cytosol"/>
    <property type="evidence" value="ECO:0007669"/>
    <property type="project" value="TreeGrafter"/>
</dbReference>
<dbReference type="PANTHER" id="PTHR46832:SF1">
    <property type="entry name" value="5'-METHYLTHIOADENOSINE_S-ADENOSYLHOMOCYSTEINE NUCLEOSIDASE"/>
    <property type="match status" value="1"/>
</dbReference>
<keyword evidence="4" id="KW-1185">Reference proteome</keyword>
<evidence type="ECO:0000259" key="2">
    <source>
        <dbReference type="Pfam" id="PF01048"/>
    </source>
</evidence>
<dbReference type="STRING" id="67285.AQI88_24625"/>
<dbReference type="Pfam" id="PF01048">
    <property type="entry name" value="PNP_UDP_1"/>
    <property type="match status" value="1"/>
</dbReference>
<dbReference type="InterPro" id="IPR035994">
    <property type="entry name" value="Nucleoside_phosphorylase_sf"/>
</dbReference>
<dbReference type="GO" id="GO:0009116">
    <property type="term" value="P:nucleoside metabolic process"/>
    <property type="evidence" value="ECO:0007669"/>
    <property type="project" value="InterPro"/>
</dbReference>
<dbReference type="EMBL" id="LMWL01000043">
    <property type="protein sequence ID" value="KUM93965.1"/>
    <property type="molecule type" value="Genomic_DNA"/>
</dbReference>